<proteinExistence type="inferred from homology"/>
<dbReference type="NCBIfam" id="TIGR01396">
    <property type="entry name" value="FlgB"/>
    <property type="match status" value="1"/>
</dbReference>
<keyword evidence="8" id="KW-0966">Cell projection</keyword>
<gene>
    <name evidence="8" type="primary">flgB</name>
    <name evidence="8" type="ORF">LIN78_14640</name>
</gene>
<dbReference type="InterPro" id="IPR001444">
    <property type="entry name" value="Flag_bb_rod_N"/>
</dbReference>
<keyword evidence="9" id="KW-1185">Reference proteome</keyword>
<keyword evidence="8" id="KW-0969">Cilium</keyword>
<evidence type="ECO:0000256" key="6">
    <source>
        <dbReference type="PIRNR" id="PIRNR002889"/>
    </source>
</evidence>
<organism evidence="8 9">
    <name type="scientific">Leeia speluncae</name>
    <dbReference type="NCBI Taxonomy" id="2884804"/>
    <lineage>
        <taxon>Bacteria</taxon>
        <taxon>Pseudomonadati</taxon>
        <taxon>Pseudomonadota</taxon>
        <taxon>Betaproteobacteria</taxon>
        <taxon>Neisseriales</taxon>
        <taxon>Leeiaceae</taxon>
        <taxon>Leeia</taxon>
    </lineage>
</organism>
<comment type="function">
    <text evidence="5 6">Structural component of flagellum, the bacterial motility apparatus. Part of the rod structure of flagellar basal body.</text>
</comment>
<evidence type="ECO:0000256" key="3">
    <source>
        <dbReference type="ARBA" id="ARBA00014376"/>
    </source>
</evidence>
<name>A0ABS8D9H9_9NEIS</name>
<dbReference type="Pfam" id="PF00460">
    <property type="entry name" value="Flg_bb_rod"/>
    <property type="match status" value="1"/>
</dbReference>
<dbReference type="Proteomes" id="UP001165395">
    <property type="component" value="Unassembled WGS sequence"/>
</dbReference>
<protein>
    <recommendedName>
        <fullName evidence="3 6">Flagellar basal body rod protein FlgB</fullName>
    </recommendedName>
</protein>
<accession>A0ABS8D9H9</accession>
<evidence type="ECO:0000313" key="8">
    <source>
        <dbReference type="EMBL" id="MCB6184782.1"/>
    </source>
</evidence>
<evidence type="ECO:0000256" key="5">
    <source>
        <dbReference type="ARBA" id="ARBA00024934"/>
    </source>
</evidence>
<comment type="subunit">
    <text evidence="6">The basal body constitutes a major portion of the flagellar organelle and consists of a number of rings mounted on a central rod.</text>
</comment>
<dbReference type="PANTHER" id="PTHR30435:SF12">
    <property type="entry name" value="FLAGELLAR BASAL BODY ROD PROTEIN FLGB"/>
    <property type="match status" value="1"/>
</dbReference>
<dbReference type="EMBL" id="JAJBZT010000009">
    <property type="protein sequence ID" value="MCB6184782.1"/>
    <property type="molecule type" value="Genomic_DNA"/>
</dbReference>
<dbReference type="PIRSF" id="PIRSF002889">
    <property type="entry name" value="Rod_FlgB"/>
    <property type="match status" value="1"/>
</dbReference>
<evidence type="ECO:0000256" key="4">
    <source>
        <dbReference type="ARBA" id="ARBA00023143"/>
    </source>
</evidence>
<dbReference type="PANTHER" id="PTHR30435">
    <property type="entry name" value="FLAGELLAR PROTEIN"/>
    <property type="match status" value="1"/>
</dbReference>
<dbReference type="InterPro" id="IPR019776">
    <property type="entry name" value="Flagellar_basal_body_rod_CS"/>
</dbReference>
<dbReference type="PROSITE" id="PS00588">
    <property type="entry name" value="FLAGELLA_BB_ROD"/>
    <property type="match status" value="1"/>
</dbReference>
<evidence type="ECO:0000256" key="2">
    <source>
        <dbReference type="ARBA" id="ARBA00009677"/>
    </source>
</evidence>
<dbReference type="InterPro" id="IPR006300">
    <property type="entry name" value="FlgB"/>
</dbReference>
<evidence type="ECO:0000256" key="1">
    <source>
        <dbReference type="ARBA" id="ARBA00004117"/>
    </source>
</evidence>
<comment type="caution">
    <text evidence="8">The sequence shown here is derived from an EMBL/GenBank/DDBJ whole genome shotgun (WGS) entry which is preliminary data.</text>
</comment>
<evidence type="ECO:0000313" key="9">
    <source>
        <dbReference type="Proteomes" id="UP001165395"/>
    </source>
</evidence>
<reference evidence="8" key="1">
    <citation type="submission" date="2021-10" db="EMBL/GenBank/DDBJ databases">
        <title>The complete genome sequence of Leeia sp. TBRC 13508.</title>
        <authorList>
            <person name="Charoenyingcharoen P."/>
            <person name="Yukphan P."/>
        </authorList>
    </citation>
    <scope>NUCLEOTIDE SEQUENCE</scope>
    <source>
        <strain evidence="8">TBRC 13508</strain>
    </source>
</reference>
<dbReference type="RefSeq" id="WP_227181600.1">
    <property type="nucleotide sequence ID" value="NZ_JAJBZT010000009.1"/>
</dbReference>
<keyword evidence="4 6" id="KW-0975">Bacterial flagellum</keyword>
<comment type="similarity">
    <text evidence="2 6">Belongs to the flagella basal body rod proteins family.</text>
</comment>
<evidence type="ECO:0000259" key="7">
    <source>
        <dbReference type="Pfam" id="PF00460"/>
    </source>
</evidence>
<keyword evidence="8" id="KW-0282">Flagellum</keyword>
<sequence>MVNSIDGHFRFLESALKARSYRQEVLGANIANADTPNYKAKDFDFKSALTNALGNSSNGQQLQLQTTNGAHFAGASETGFSGAELQYRVPKQPSIDGNTVEAEDEMARFTDNALQYQALLNFTTGKIKTLQQAMASQ</sequence>
<comment type="subcellular location">
    <subcellularLocation>
        <location evidence="1 6">Bacterial flagellum basal body</location>
    </subcellularLocation>
</comment>
<feature type="domain" description="Flagellar basal body rod protein N-terminal" evidence="7">
    <location>
        <begin position="9"/>
        <end position="39"/>
    </location>
</feature>